<organism evidence="6 7">
    <name type="scientific">Aspergillus hiratsukae</name>
    <dbReference type="NCBI Taxonomy" id="1194566"/>
    <lineage>
        <taxon>Eukaryota</taxon>
        <taxon>Fungi</taxon>
        <taxon>Dikarya</taxon>
        <taxon>Ascomycota</taxon>
        <taxon>Pezizomycotina</taxon>
        <taxon>Eurotiomycetes</taxon>
        <taxon>Eurotiomycetidae</taxon>
        <taxon>Eurotiales</taxon>
        <taxon>Aspergillaceae</taxon>
        <taxon>Aspergillus</taxon>
        <taxon>Aspergillus subgen. Fumigati</taxon>
    </lineage>
</organism>
<evidence type="ECO:0000313" key="7">
    <source>
        <dbReference type="Proteomes" id="UP000662466"/>
    </source>
</evidence>
<feature type="domain" description="Rhamnogalacturonase A/B/Epimerase-like pectate lyase" evidence="5">
    <location>
        <begin position="121"/>
        <end position="342"/>
    </location>
</feature>
<dbReference type="CDD" id="cd23668">
    <property type="entry name" value="GH55_beta13glucanase-like"/>
    <property type="match status" value="1"/>
</dbReference>
<name>A0A8H6UP30_9EURO</name>
<feature type="chain" id="PRO_5034105226" description="Rhamnogalacturonase A/B/Epimerase-like pectate lyase domain-containing protein" evidence="4">
    <location>
        <begin position="21"/>
        <end position="1111"/>
    </location>
</feature>
<feature type="signal peptide" evidence="4">
    <location>
        <begin position="1"/>
        <end position="20"/>
    </location>
</feature>
<dbReference type="EMBL" id="JACBAF010002262">
    <property type="protein sequence ID" value="KAF7160360.1"/>
    <property type="molecule type" value="Genomic_DNA"/>
</dbReference>
<sequence>MARFAGLLTLSLSFSILSTALPAGTHLQTPTDFSTFNVEQWVPSLDYVPHKQQATSLTSSMAKSNKDIEPFLFQFKTKLPVPGTRLLMFLRETSRAMVATKEEAVESSFLDSTYKDNYKVFRNVVTDFGADNTGATDASAAIQNAINAGASNGPNRASHSMGTTGQPAIVYLPAGTYLLEGSLQLYVGTVIVGDALNPPTLKASANLPSDHIIYGKDPSLGGTINFYIGFKNVIIDSASVAASKSITLLDWTVSQATQLTNVVFNMPTYSNHVGVTSQYDSNSNIILNDLTFNGGAIGMELSGQQWFLKGITTNGANVGIKAGAFQIVCLDCNLSNGATGIDASGISGSLTVIDSSGTSLGNMIVSSNAGGSAPNSIILENVQCTNSGSTVSLNNNAVLSGSVTNTWVHGNMYSGGATTPAYEQGSQVTTPRANVLLGANSKYFTMAPPTYSQYSSDQFVNIKTVSGLPVMGDGATDDTANINAILAQYAGCKIIYFPAGTYIVTGTIFVPAGSIIVGDAYASAISATGSNFWNPDAPTAMVKVGNAGDVGVAQFTDMLFTVADVLQGCKLVEVNIAGAAPGDVGFWNSHFRIGGAAGSKVQTNCYGTPDQCKAAWGLLHLTSTSSAYIENMWGWTADHDLDGNGGTTTIATGRGLLVEATKGTWLVGTAMEHHTLYQYNFEYAQNVFSAFQQSETPYWQGWGSPDLAPAPWSSNLIASDPNFSNCDPSDAGCRMALFERIRGSSDLFLYGGCVWAFFNNNNGGCNGDCQANAVRILSSAGSVYLYGTNVKAISNIVLENTVAAAKESDNYGGWGGVVAAYLHDGSNGGSGDGNPNVVTGNGLNWYSSSLTDGATAYQDPEYYYCFGGPAANFPPHENWMGFTEMFELNQQTSMALVESGEIQGMIWNSILEVSAAAKVDPRLILAVVMQESSGNVYVGCTNNNVQNCGLMQAYTGSVSFDPSNPQGSITQMIIDGTQGTALGGGLVQWYNYDNVGADTGGNPYNVLRGYNSGSINFNDLDDPQGATASFHPPSDSETLRFRVVALASDYRLFPCEPARGGYTPTHLVAAAVLATGYKDALSPEVFDTLSMFLVQMSRLLMLREEWLVYGS</sequence>
<dbReference type="Gene3D" id="1.10.530.10">
    <property type="match status" value="1"/>
</dbReference>
<reference evidence="6" key="1">
    <citation type="submission" date="2020-06" db="EMBL/GenBank/DDBJ databases">
        <title>Draft genome sequences of strains closely related to Aspergillus parafelis and Aspergillus hiratsukae.</title>
        <authorList>
            <person name="Dos Santos R.A.C."/>
            <person name="Rivero-Menendez O."/>
            <person name="Steenwyk J.L."/>
            <person name="Mead M.E."/>
            <person name="Goldman G.H."/>
            <person name="Alastruey-Izquierdo A."/>
            <person name="Rokas A."/>
        </authorList>
    </citation>
    <scope>NUCLEOTIDE SEQUENCE</scope>
    <source>
        <strain evidence="6">CNM-CM6106</strain>
    </source>
</reference>
<dbReference type="InterPro" id="IPR024535">
    <property type="entry name" value="RHGA/B-epi-like_pectate_lyase"/>
</dbReference>
<proteinExistence type="predicted"/>
<keyword evidence="2" id="KW-0964">Secreted</keyword>
<protein>
    <recommendedName>
        <fullName evidence="5">Rhamnogalacturonase A/B/Epimerase-like pectate lyase domain-containing protein</fullName>
    </recommendedName>
</protein>
<dbReference type="Pfam" id="PF12708">
    <property type="entry name" value="Pect-lyase_RHGA_epim"/>
    <property type="match status" value="2"/>
</dbReference>
<evidence type="ECO:0000256" key="2">
    <source>
        <dbReference type="ARBA" id="ARBA00022525"/>
    </source>
</evidence>
<gene>
    <name evidence="6" type="ORF">CNMCM6106_007801</name>
</gene>
<evidence type="ECO:0000256" key="3">
    <source>
        <dbReference type="ARBA" id="ARBA00022729"/>
    </source>
</evidence>
<dbReference type="PANTHER" id="PTHR33928:SF2">
    <property type="entry name" value="PECTATE LYASE SUPERFAMILY PROTEIN DOMAIN-CONTAINING PROTEIN-RELATED"/>
    <property type="match status" value="1"/>
</dbReference>
<keyword evidence="3 4" id="KW-0732">Signal</keyword>
<dbReference type="InterPro" id="IPR012334">
    <property type="entry name" value="Pectin_lyas_fold"/>
</dbReference>
<dbReference type="AlphaFoldDB" id="A0A8H6UP30"/>
<dbReference type="GO" id="GO:0005576">
    <property type="term" value="C:extracellular region"/>
    <property type="evidence" value="ECO:0007669"/>
    <property type="project" value="UniProtKB-SubCell"/>
</dbReference>
<accession>A0A8H6UP30</accession>
<dbReference type="FunFam" id="2.160.20.10:FF:000049">
    <property type="entry name" value="Putative exo-beta-1,3-glucanase"/>
    <property type="match status" value="1"/>
</dbReference>
<dbReference type="SUPFAM" id="SSF51126">
    <property type="entry name" value="Pectin lyase-like"/>
    <property type="match status" value="2"/>
</dbReference>
<dbReference type="SUPFAM" id="SSF53955">
    <property type="entry name" value="Lysozyme-like"/>
    <property type="match status" value="1"/>
</dbReference>
<evidence type="ECO:0000256" key="1">
    <source>
        <dbReference type="ARBA" id="ARBA00004613"/>
    </source>
</evidence>
<dbReference type="InterPro" id="IPR011050">
    <property type="entry name" value="Pectin_lyase_fold/virulence"/>
</dbReference>
<evidence type="ECO:0000259" key="5">
    <source>
        <dbReference type="Pfam" id="PF12708"/>
    </source>
</evidence>
<dbReference type="InterPro" id="IPR023346">
    <property type="entry name" value="Lysozyme-like_dom_sf"/>
</dbReference>
<evidence type="ECO:0000256" key="4">
    <source>
        <dbReference type="SAM" id="SignalP"/>
    </source>
</evidence>
<dbReference type="FunFam" id="2.160.20.10:FF:000043">
    <property type="entry name" value="Exo-beta-1,3-glucanase, putative"/>
    <property type="match status" value="1"/>
</dbReference>
<dbReference type="Gene3D" id="2.160.20.10">
    <property type="entry name" value="Single-stranded right-handed beta-helix, Pectin lyase-like"/>
    <property type="match status" value="2"/>
</dbReference>
<dbReference type="GO" id="GO:0004650">
    <property type="term" value="F:polygalacturonase activity"/>
    <property type="evidence" value="ECO:0007669"/>
    <property type="project" value="InterPro"/>
</dbReference>
<dbReference type="InterPro" id="IPR039279">
    <property type="entry name" value="QRT3-like"/>
</dbReference>
<dbReference type="Proteomes" id="UP000662466">
    <property type="component" value="Unassembled WGS sequence"/>
</dbReference>
<dbReference type="PANTHER" id="PTHR33928">
    <property type="entry name" value="POLYGALACTURONASE QRT3"/>
    <property type="match status" value="1"/>
</dbReference>
<feature type="domain" description="Rhamnogalacturonase A/B/Epimerase-like pectate lyase" evidence="5">
    <location>
        <begin position="470"/>
        <end position="532"/>
    </location>
</feature>
<comment type="caution">
    <text evidence="6">The sequence shown here is derived from an EMBL/GenBank/DDBJ whole genome shotgun (WGS) entry which is preliminary data.</text>
</comment>
<evidence type="ECO:0000313" key="6">
    <source>
        <dbReference type="EMBL" id="KAF7160360.1"/>
    </source>
</evidence>
<comment type="subcellular location">
    <subcellularLocation>
        <location evidence="1">Secreted</location>
    </subcellularLocation>
</comment>